<dbReference type="Pfam" id="PF17996">
    <property type="entry name" value="CE2_N"/>
    <property type="match status" value="1"/>
</dbReference>
<evidence type="ECO:0000313" key="5">
    <source>
        <dbReference type="Proteomes" id="UP000291269"/>
    </source>
</evidence>
<dbReference type="Proteomes" id="UP000291269">
    <property type="component" value="Unassembled WGS sequence"/>
</dbReference>
<dbReference type="InterPro" id="IPR013830">
    <property type="entry name" value="SGNH_hydro"/>
</dbReference>
<feature type="domain" description="SGNH hydrolase-type esterase" evidence="2">
    <location>
        <begin position="180"/>
        <end position="321"/>
    </location>
</feature>
<dbReference type="AlphaFoldDB" id="A0A4Q2K691"/>
<sequence>MKKIIALCLCLVLSAALCGCRGKPSEDPPETEPTPQTLAFAEGRREDKINWFGRCFWDGETRNVCFSNSSAGFEVRFVGTSLTAIIAATESKYPQEAAGTAYLYVFIDGTKDYKKARRMALDGSGEPVEYVLAQNLPQGEHSVRVLKCTEVKYGSAWLYSLRSDGEFLAPPPRAERRVELIGDSILSGSESMRESTTTDSKLTESENSLASYGAFAADLLDAEVSAVTRSGALVSGYRGYASIQDFYDLYSADCDALWDFSLSQPDVIILDLGTNDFLVGAPTDLISEKYAEFLAYVRRKNPDSAIFCCAGAMVTAVNRTVSAAVEQRNAAGDKNVWYYALPVIASGGHPREEQHLSNGYQLGAFILQSMGWTGEL</sequence>
<evidence type="ECO:0000259" key="3">
    <source>
        <dbReference type="Pfam" id="PF17996"/>
    </source>
</evidence>
<dbReference type="EMBL" id="SDOZ01000003">
    <property type="protein sequence ID" value="RXZ58348.1"/>
    <property type="molecule type" value="Genomic_DNA"/>
</dbReference>
<keyword evidence="1" id="KW-0732">Signal</keyword>
<name>A0A4Q2K691_9FIRM</name>
<organism evidence="4 5">
    <name type="scientific">Candidatus Borkfalkia ceftriaxoniphila</name>
    <dbReference type="NCBI Taxonomy" id="2508949"/>
    <lineage>
        <taxon>Bacteria</taxon>
        <taxon>Bacillati</taxon>
        <taxon>Bacillota</taxon>
        <taxon>Clostridia</taxon>
        <taxon>Christensenellales</taxon>
        <taxon>Christensenellaceae</taxon>
        <taxon>Candidatus Borkfalkia</taxon>
    </lineage>
</organism>
<dbReference type="PROSITE" id="PS51257">
    <property type="entry name" value="PROKAR_LIPOPROTEIN"/>
    <property type="match status" value="1"/>
</dbReference>
<dbReference type="Gene3D" id="3.40.50.1110">
    <property type="entry name" value="SGNH hydrolase"/>
    <property type="match status" value="1"/>
</dbReference>
<proteinExistence type="predicted"/>
<dbReference type="InterPro" id="IPR036514">
    <property type="entry name" value="SGNH_hydro_sf"/>
</dbReference>
<reference evidence="4 5" key="1">
    <citation type="journal article" date="2019" name="Gut">
        <title>Antibiotics-induced monodominance of a novel gut bacterial order.</title>
        <authorList>
            <person name="Hildebrand F."/>
            <person name="Moitinho-Silva L."/>
            <person name="Blasche S."/>
            <person name="Jahn M.T."/>
            <person name="Gossmann T.I."/>
            <person name="Heuerta-Cepas J."/>
            <person name="Hercog R."/>
            <person name="Luetge M."/>
            <person name="Bahram M."/>
            <person name="Pryszlak A."/>
            <person name="Alves R.J."/>
            <person name="Waszak S.M."/>
            <person name="Zhu A."/>
            <person name="Ye L."/>
            <person name="Costea P.I."/>
            <person name="Aalvink S."/>
            <person name="Belzer C."/>
            <person name="Forslund S.K."/>
            <person name="Sunagawa S."/>
            <person name="Hentschel U."/>
            <person name="Merten C."/>
            <person name="Patil K.R."/>
            <person name="Benes V."/>
            <person name="Bork P."/>
        </authorList>
    </citation>
    <scope>NUCLEOTIDE SEQUENCE [LARGE SCALE GENOMIC DNA]</scope>
    <source>
        <strain evidence="4 5">HDS1380</strain>
    </source>
</reference>
<dbReference type="OrthoDB" id="9801375at2"/>
<dbReference type="Gene3D" id="2.60.120.260">
    <property type="entry name" value="Galactose-binding domain-like"/>
    <property type="match status" value="1"/>
</dbReference>
<dbReference type="InterPro" id="IPR052762">
    <property type="entry name" value="PCW_deacetylase/CE"/>
</dbReference>
<evidence type="ECO:0000256" key="1">
    <source>
        <dbReference type="SAM" id="SignalP"/>
    </source>
</evidence>
<gene>
    <name evidence="4" type="ORF">ESZ91_09865</name>
</gene>
<dbReference type="RefSeq" id="WP_129226775.1">
    <property type="nucleotide sequence ID" value="NZ_SDOZ01000003.1"/>
</dbReference>
<protein>
    <recommendedName>
        <fullName evidence="6">SGNH/GDSL hydrolase family protein</fullName>
    </recommendedName>
</protein>
<keyword evidence="5" id="KW-1185">Reference proteome</keyword>
<feature type="signal peptide" evidence="1">
    <location>
        <begin position="1"/>
        <end position="18"/>
    </location>
</feature>
<feature type="domain" description="Carbohydrate esterase 2 N-terminal" evidence="3">
    <location>
        <begin position="63"/>
        <end position="172"/>
    </location>
</feature>
<accession>A0A4Q2K691</accession>
<dbReference type="SUPFAM" id="SSF52266">
    <property type="entry name" value="SGNH hydrolase"/>
    <property type="match status" value="1"/>
</dbReference>
<dbReference type="InterPro" id="IPR040794">
    <property type="entry name" value="CE2_N"/>
</dbReference>
<dbReference type="PANTHER" id="PTHR37834">
    <property type="entry name" value="GDSL-LIKE LIPASE/ACYLHYDROLASE DOMAIN PROTEIN (AFU_ORTHOLOGUE AFUA_2G00620)"/>
    <property type="match status" value="1"/>
</dbReference>
<evidence type="ECO:0008006" key="6">
    <source>
        <dbReference type="Google" id="ProtNLM"/>
    </source>
</evidence>
<comment type="caution">
    <text evidence="4">The sequence shown here is derived from an EMBL/GenBank/DDBJ whole genome shotgun (WGS) entry which is preliminary data.</text>
</comment>
<evidence type="ECO:0000259" key="2">
    <source>
        <dbReference type="Pfam" id="PF13472"/>
    </source>
</evidence>
<dbReference type="PANTHER" id="PTHR37834:SF2">
    <property type="entry name" value="ESTERASE, SGNH HYDROLASE-TYPE"/>
    <property type="match status" value="1"/>
</dbReference>
<evidence type="ECO:0000313" key="4">
    <source>
        <dbReference type="EMBL" id="RXZ58348.1"/>
    </source>
</evidence>
<dbReference type="Pfam" id="PF13472">
    <property type="entry name" value="Lipase_GDSL_2"/>
    <property type="match status" value="1"/>
</dbReference>
<feature type="chain" id="PRO_5038797696" description="SGNH/GDSL hydrolase family protein" evidence="1">
    <location>
        <begin position="19"/>
        <end position="376"/>
    </location>
</feature>